<protein>
    <submittedName>
        <fullName evidence="1">Uncharacterized protein</fullName>
    </submittedName>
</protein>
<dbReference type="RefSeq" id="WP_315603333.1">
    <property type="nucleotide sequence ID" value="NZ_CP130318.1"/>
</dbReference>
<reference evidence="1 2" key="1">
    <citation type="submission" date="2022-02" db="EMBL/GenBank/DDBJ databases">
        <title>Paenibacillus sp. MBLB1776 Whole Genome Shotgun Sequencing.</title>
        <authorList>
            <person name="Hwang C.Y."/>
            <person name="Cho E.-S."/>
            <person name="Seo M.-J."/>
        </authorList>
    </citation>
    <scope>NUCLEOTIDE SEQUENCE [LARGE SCALE GENOMIC DNA]</scope>
    <source>
        <strain evidence="1 2">MBLB1776</strain>
    </source>
</reference>
<dbReference type="AlphaFoldDB" id="A0AA96L9L9"/>
<dbReference type="EMBL" id="CP130318">
    <property type="protein sequence ID" value="WNQ09561.1"/>
    <property type="molecule type" value="Genomic_DNA"/>
</dbReference>
<accession>A0AA96L9L9</accession>
<dbReference type="Proteomes" id="UP001305702">
    <property type="component" value="Chromosome"/>
</dbReference>
<dbReference type="SUPFAM" id="SSF110296">
    <property type="entry name" value="Oligoxyloglucan reducing end-specific cellobiohydrolase"/>
    <property type="match status" value="1"/>
</dbReference>
<proteinExistence type="predicted"/>
<keyword evidence="2" id="KW-1185">Reference proteome</keyword>
<organism evidence="1 2">
    <name type="scientific">Paenibacillus aurantius</name>
    <dbReference type="NCBI Taxonomy" id="2918900"/>
    <lineage>
        <taxon>Bacteria</taxon>
        <taxon>Bacillati</taxon>
        <taxon>Bacillota</taxon>
        <taxon>Bacilli</taxon>
        <taxon>Bacillales</taxon>
        <taxon>Paenibacillaceae</taxon>
        <taxon>Paenibacillus</taxon>
    </lineage>
</organism>
<sequence length="177" mass="20813">MNPAEVHAVYDAKQLGRKTWIWDIALDSHNQPVVVYVVFNKEEDHRYWYSRWDGAEWRHVEICEAGPWFPETPPGAIETEPYYSGGLILDHHDPSHVYLSRCVEGVFEIEHWYTPDHGETWAKEAVTEKSARHNVRPFVSRGHSGRNGLLFWMHGSYTHWTDYDTQIKMVPLQHDRS</sequence>
<evidence type="ECO:0000313" key="2">
    <source>
        <dbReference type="Proteomes" id="UP001305702"/>
    </source>
</evidence>
<dbReference type="KEGG" id="paun:MJA45_18220"/>
<name>A0AA96L9L9_9BACL</name>
<evidence type="ECO:0000313" key="1">
    <source>
        <dbReference type="EMBL" id="WNQ09561.1"/>
    </source>
</evidence>
<gene>
    <name evidence="1" type="ORF">MJA45_18220</name>
</gene>